<keyword evidence="13" id="KW-0676">Redox-active center</keyword>
<feature type="binding site" evidence="17">
    <location>
        <begin position="216"/>
        <end position="218"/>
    </location>
    <ligand>
        <name>FAD</name>
        <dbReference type="ChEBI" id="CHEBI:57692"/>
    </ligand>
</feature>
<dbReference type="SUPFAM" id="SSF55008">
    <property type="entry name" value="HMA, heavy metal-associated domain"/>
    <property type="match status" value="1"/>
</dbReference>
<evidence type="ECO:0000256" key="16">
    <source>
        <dbReference type="PIRNR" id="PIRNR000350"/>
    </source>
</evidence>
<evidence type="ECO:0000256" key="7">
    <source>
        <dbReference type="ARBA" id="ARBA00022723"/>
    </source>
</evidence>
<gene>
    <name evidence="19" type="primary">merA</name>
    <name evidence="21" type="ORF">BCF55_1022</name>
</gene>
<dbReference type="InterPro" id="IPR004099">
    <property type="entry name" value="Pyr_nucl-diS_OxRdtase_dimer"/>
</dbReference>
<keyword evidence="5 16" id="KW-0475">Mercuric resistance</keyword>
<organism evidence="21 22">
    <name type="scientific">Hydrogenivirga caldilitoris</name>
    <dbReference type="NCBI Taxonomy" id="246264"/>
    <lineage>
        <taxon>Bacteria</taxon>
        <taxon>Pseudomonadati</taxon>
        <taxon>Aquificota</taxon>
        <taxon>Aquificia</taxon>
        <taxon>Aquificales</taxon>
        <taxon>Aquificaceae</taxon>
        <taxon>Hydrogenivirga</taxon>
    </lineage>
</organism>
<keyword evidence="7 16" id="KW-0479">Metal-binding</keyword>
<dbReference type="GO" id="GO:0050660">
    <property type="term" value="F:flavin adenine dinucleotide binding"/>
    <property type="evidence" value="ECO:0007669"/>
    <property type="project" value="UniProtKB-UniRule"/>
</dbReference>
<dbReference type="FunFam" id="3.30.390.30:FF:000001">
    <property type="entry name" value="Dihydrolipoyl dehydrogenase"/>
    <property type="match status" value="1"/>
</dbReference>
<dbReference type="EMBL" id="RCCJ01000001">
    <property type="protein sequence ID" value="RLJ70739.1"/>
    <property type="molecule type" value="Genomic_DNA"/>
</dbReference>
<proteinExistence type="inferred from homology"/>
<reference evidence="21 22" key="1">
    <citation type="submission" date="2018-10" db="EMBL/GenBank/DDBJ databases">
        <title>Genomic Encyclopedia of Archaeal and Bacterial Type Strains, Phase II (KMG-II): from individual species to whole genera.</title>
        <authorList>
            <person name="Goeker M."/>
        </authorList>
    </citation>
    <scope>NUCLEOTIDE SEQUENCE [LARGE SCALE GENOMIC DNA]</scope>
    <source>
        <strain evidence="21 22">DSM 16510</strain>
    </source>
</reference>
<keyword evidence="11 16" id="KW-0560">Oxidoreductase</keyword>
<evidence type="ECO:0000256" key="8">
    <source>
        <dbReference type="ARBA" id="ARBA00022827"/>
    </source>
</evidence>
<comment type="subunit">
    <text evidence="2 16 19">Homodimer.</text>
</comment>
<dbReference type="PROSITE" id="PS01047">
    <property type="entry name" value="HMA_1"/>
    <property type="match status" value="1"/>
</dbReference>
<keyword evidence="10 16" id="KW-0476">Mercury</keyword>
<dbReference type="InterPro" id="IPR006121">
    <property type="entry name" value="HMA_dom"/>
</dbReference>
<dbReference type="Gene3D" id="3.30.390.30">
    <property type="match status" value="1"/>
</dbReference>
<dbReference type="Gene3D" id="3.30.70.100">
    <property type="match status" value="1"/>
</dbReference>
<evidence type="ECO:0000256" key="12">
    <source>
        <dbReference type="ARBA" id="ARBA00023157"/>
    </source>
</evidence>
<evidence type="ECO:0000256" key="1">
    <source>
        <dbReference type="ARBA" id="ARBA00007532"/>
    </source>
</evidence>
<evidence type="ECO:0000259" key="20">
    <source>
        <dbReference type="PROSITE" id="PS50846"/>
    </source>
</evidence>
<dbReference type="AlphaFoldDB" id="A0A497XRM2"/>
<dbReference type="InterPro" id="IPR023753">
    <property type="entry name" value="FAD/NAD-binding_dom"/>
</dbReference>
<dbReference type="GO" id="GO:0016152">
    <property type="term" value="F:mercury (II) reductase (NADP+) activity"/>
    <property type="evidence" value="ECO:0007669"/>
    <property type="project" value="UniProtKB-UniRule"/>
</dbReference>
<dbReference type="InterPro" id="IPR036163">
    <property type="entry name" value="HMA_dom_sf"/>
</dbReference>
<keyword evidence="12" id="KW-1015">Disulfide bond</keyword>
<evidence type="ECO:0000256" key="18">
    <source>
        <dbReference type="PIRSR" id="PIRSR000350-4"/>
    </source>
</evidence>
<evidence type="ECO:0000256" key="13">
    <source>
        <dbReference type="ARBA" id="ARBA00023284"/>
    </source>
</evidence>
<name>A0A497XRM2_9AQUI</name>
<dbReference type="PRINTS" id="PR00411">
    <property type="entry name" value="PNDRDTASEI"/>
</dbReference>
<accession>A0A497XRM2</accession>
<comment type="cofactor">
    <cofactor evidence="16 17 19">
        <name>FAD</name>
        <dbReference type="ChEBI" id="CHEBI:57692"/>
    </cofactor>
    <text evidence="16 17 19">Binds 1 FAD per subunit.</text>
</comment>
<keyword evidence="17" id="KW-0547">Nucleotide-binding</keyword>
<dbReference type="Pfam" id="PF00403">
    <property type="entry name" value="HMA"/>
    <property type="match status" value="1"/>
</dbReference>
<feature type="binding site" evidence="17">
    <location>
        <position position="192"/>
    </location>
    <ligand>
        <name>FAD</name>
        <dbReference type="ChEBI" id="CHEBI:57692"/>
    </ligand>
</feature>
<dbReference type="GO" id="GO:0050787">
    <property type="term" value="P:detoxification of mercury ion"/>
    <property type="evidence" value="ECO:0007669"/>
    <property type="project" value="InterPro"/>
</dbReference>
<keyword evidence="6 16" id="KW-0285">Flavoprotein</keyword>
<sequence length="543" mass="59398">MIRLKITGMTCEHCAQTVKKALESVEGVREAKVYFPQGYAEVEIEKEVPVNDLTEAVRRSGYGAEEIKESPEVYIPKEGVYDLFILGGGSAGFAAAIKASDLGAKVLIAEDNIIGGTCLNRGCVPSKYLIEGANTFYTPLRNPFPGIELEEGSIDIKEVIEAKEGLLEGLRKEKYWNVLEAYPQIDYRDCRGKFLGEGKALVGKEEISFGKAVITTGSRPGIPPIKNLHRVRYYTSDDIFNIDHLPEHLIVIGGGAIGLELGQAFLRMGSDVTIVEALPDIAMGEEPELRAKLRELLKREGMNILIGATVSEVREEGEEIVLEVEHRGERRIIRGTDLLVATGRAPNTRDIGLEVVSVKTNSRGFIETNEFMQTSNPNIYAAGDCVGKVMLVTVAAMEGGIAAENALLGNRRSMDYLSVPHAIFTDPELAGVGLKEKEAEEKGIKVDVRVLEFSKVPRAALSFRTDGLIKMIVEKDSEKILGVHILAPHGAELIHKAVLLVRYGLTVDEVIQTVDVYPTLSESIKLCAQTFKKDVSKLSCCAQ</sequence>
<evidence type="ECO:0000256" key="5">
    <source>
        <dbReference type="ARBA" id="ARBA00022466"/>
    </source>
</evidence>
<dbReference type="Proteomes" id="UP000267841">
    <property type="component" value="Unassembled WGS sequence"/>
</dbReference>
<keyword evidence="22" id="KW-1185">Reference proteome</keyword>
<feature type="domain" description="HMA" evidence="20">
    <location>
        <begin position="1"/>
        <end position="65"/>
    </location>
</feature>
<dbReference type="Pfam" id="PF07992">
    <property type="entry name" value="Pyr_redox_2"/>
    <property type="match status" value="1"/>
</dbReference>
<evidence type="ECO:0000256" key="15">
    <source>
        <dbReference type="ARBA" id="ARBA00048984"/>
    </source>
</evidence>
<dbReference type="GO" id="GO:0050661">
    <property type="term" value="F:NADP binding"/>
    <property type="evidence" value="ECO:0007669"/>
    <property type="project" value="InterPro"/>
</dbReference>
<feature type="binding site" evidence="17">
    <location>
        <position position="276"/>
    </location>
    <ligand>
        <name>NAD(+)</name>
        <dbReference type="ChEBI" id="CHEBI:57540"/>
    </ligand>
</feature>
<evidence type="ECO:0000256" key="10">
    <source>
        <dbReference type="ARBA" id="ARBA00022914"/>
    </source>
</evidence>
<dbReference type="Pfam" id="PF02852">
    <property type="entry name" value="Pyr_redox_dim"/>
    <property type="match status" value="1"/>
</dbReference>
<dbReference type="InterPro" id="IPR001100">
    <property type="entry name" value="Pyr_nuc-diS_OxRdtase"/>
</dbReference>
<dbReference type="SUPFAM" id="SSF55424">
    <property type="entry name" value="FAD/NAD-linked reductases, dimerisation (C-terminal) domain"/>
    <property type="match status" value="1"/>
</dbReference>
<comment type="caution">
    <text evidence="21">The sequence shown here is derived from an EMBL/GenBank/DDBJ whole genome shotgun (WGS) entry which is preliminary data.</text>
</comment>
<dbReference type="PIRSF" id="PIRSF000350">
    <property type="entry name" value="Mercury_reductase_MerA"/>
    <property type="match status" value="1"/>
</dbReference>
<dbReference type="EC" id="1.16.1.1" evidence="3 16"/>
<keyword evidence="17" id="KW-0520">NAD</keyword>
<comment type="similarity">
    <text evidence="1 16 19">Belongs to the class-I pyridine nucleotide-disulfide oxidoreductase family.</text>
</comment>
<dbReference type="GO" id="GO:0045340">
    <property type="term" value="F:mercury ion binding"/>
    <property type="evidence" value="ECO:0007669"/>
    <property type="project" value="InterPro"/>
</dbReference>
<dbReference type="InterPro" id="IPR021179">
    <property type="entry name" value="Mercury_reductase_MerA"/>
</dbReference>
<feature type="binding site" evidence="17">
    <location>
        <position position="384"/>
    </location>
    <ligand>
        <name>FAD</name>
        <dbReference type="ChEBI" id="CHEBI:57692"/>
    </ligand>
</feature>
<dbReference type="OrthoDB" id="9807946at2"/>
<feature type="binding site" evidence="17">
    <location>
        <position position="127"/>
    </location>
    <ligand>
        <name>FAD</name>
        <dbReference type="ChEBI" id="CHEBI:57692"/>
    </ligand>
</feature>
<evidence type="ECO:0000256" key="4">
    <source>
        <dbReference type="ARBA" id="ARBA00014791"/>
    </source>
</evidence>
<evidence type="ECO:0000313" key="22">
    <source>
        <dbReference type="Proteomes" id="UP000267841"/>
    </source>
</evidence>
<evidence type="ECO:0000256" key="14">
    <source>
        <dbReference type="ARBA" id="ARBA00031725"/>
    </source>
</evidence>
<evidence type="ECO:0000256" key="2">
    <source>
        <dbReference type="ARBA" id="ARBA00011738"/>
    </source>
</evidence>
<feature type="binding site" evidence="17">
    <location>
        <position position="343"/>
    </location>
    <ligand>
        <name>NAD(+)</name>
        <dbReference type="ChEBI" id="CHEBI:57540"/>
    </ligand>
</feature>
<dbReference type="RefSeq" id="WP_121010916.1">
    <property type="nucleotide sequence ID" value="NZ_RCCJ01000001.1"/>
</dbReference>
<evidence type="ECO:0000256" key="19">
    <source>
        <dbReference type="RuleBase" id="RU361223"/>
    </source>
</evidence>
<protein>
    <recommendedName>
        <fullName evidence="4 16">Mercuric reductase</fullName>
        <ecNumber evidence="3 16">1.16.1.1</ecNumber>
    </recommendedName>
    <alternativeName>
        <fullName evidence="14 16">Hg(II) reductase</fullName>
    </alternativeName>
</protein>
<evidence type="ECO:0000313" key="21">
    <source>
        <dbReference type="EMBL" id="RLJ70739.1"/>
    </source>
</evidence>
<comment type="function">
    <text evidence="16">Resistance to Hg(2+) in bacteria appears to be governed by a specialized system which includes mercuric reductase. MerA protein is responsible for volatilizing mercury as Hg(0).</text>
</comment>
<dbReference type="CDD" id="cd00371">
    <property type="entry name" value="HMA"/>
    <property type="match status" value="1"/>
</dbReference>
<dbReference type="SUPFAM" id="SSF51905">
    <property type="entry name" value="FAD/NAD(P)-binding domain"/>
    <property type="match status" value="1"/>
</dbReference>
<dbReference type="PANTHER" id="PTHR43014">
    <property type="entry name" value="MERCURIC REDUCTASE"/>
    <property type="match status" value="1"/>
</dbReference>
<dbReference type="InterPro" id="IPR036188">
    <property type="entry name" value="FAD/NAD-bd_sf"/>
</dbReference>
<feature type="disulfide bond" description="Redox-active" evidence="18">
    <location>
        <begin position="118"/>
        <end position="123"/>
    </location>
</feature>
<dbReference type="NCBIfam" id="TIGR02053">
    <property type="entry name" value="MerA"/>
    <property type="match status" value="1"/>
</dbReference>
<dbReference type="InterPro" id="IPR016156">
    <property type="entry name" value="FAD/NAD-linked_Rdtase_dimer_sf"/>
</dbReference>
<keyword evidence="8 16" id="KW-0274">FAD</keyword>
<feature type="binding site" evidence="17">
    <location>
        <begin position="253"/>
        <end position="260"/>
    </location>
    <ligand>
        <name>NAD(+)</name>
        <dbReference type="ChEBI" id="CHEBI:57540"/>
    </ligand>
</feature>
<dbReference type="Gene3D" id="3.50.50.60">
    <property type="entry name" value="FAD/NAD(P)-binding domain"/>
    <property type="match status" value="2"/>
</dbReference>
<evidence type="ECO:0000256" key="11">
    <source>
        <dbReference type="ARBA" id="ARBA00023002"/>
    </source>
</evidence>
<keyword evidence="9 16" id="KW-0521">NADP</keyword>
<dbReference type="PANTHER" id="PTHR43014:SF4">
    <property type="entry name" value="PYRIDINE NUCLEOTIDE-DISULFIDE OXIDOREDUCTASE RCLA-RELATED"/>
    <property type="match status" value="1"/>
</dbReference>
<comment type="catalytic activity">
    <reaction evidence="15 16 19">
        <text>Hg + NADP(+) + H(+) = Hg(2+) + NADPH</text>
        <dbReference type="Rhea" id="RHEA:23856"/>
        <dbReference type="ChEBI" id="CHEBI:15378"/>
        <dbReference type="ChEBI" id="CHEBI:16170"/>
        <dbReference type="ChEBI" id="CHEBI:16793"/>
        <dbReference type="ChEBI" id="CHEBI:57783"/>
        <dbReference type="ChEBI" id="CHEBI:58349"/>
        <dbReference type="EC" id="1.16.1.1"/>
    </reaction>
</comment>
<evidence type="ECO:0000256" key="9">
    <source>
        <dbReference type="ARBA" id="ARBA00022857"/>
    </source>
</evidence>
<evidence type="ECO:0000256" key="3">
    <source>
        <dbReference type="ARBA" id="ARBA00012661"/>
    </source>
</evidence>
<dbReference type="PRINTS" id="PR00368">
    <property type="entry name" value="FADPNR"/>
</dbReference>
<evidence type="ECO:0000256" key="6">
    <source>
        <dbReference type="ARBA" id="ARBA00022630"/>
    </source>
</evidence>
<dbReference type="InterPro" id="IPR017969">
    <property type="entry name" value="Heavy-metal-associated_CS"/>
</dbReference>
<dbReference type="GO" id="GO:0016668">
    <property type="term" value="F:oxidoreductase activity, acting on a sulfur group of donors, NAD(P) as acceptor"/>
    <property type="evidence" value="ECO:0007669"/>
    <property type="project" value="UniProtKB-UniRule"/>
</dbReference>
<dbReference type="PROSITE" id="PS00076">
    <property type="entry name" value="PYRIDINE_REDOX_1"/>
    <property type="match status" value="1"/>
</dbReference>
<evidence type="ECO:0000256" key="17">
    <source>
        <dbReference type="PIRSR" id="PIRSR000350-3"/>
    </source>
</evidence>
<dbReference type="GO" id="GO:0003955">
    <property type="term" value="F:NAD(P)H dehydrogenase (quinone) activity"/>
    <property type="evidence" value="ECO:0007669"/>
    <property type="project" value="TreeGrafter"/>
</dbReference>
<dbReference type="InterPro" id="IPR012999">
    <property type="entry name" value="Pyr_OxRdtase_I_AS"/>
</dbReference>
<dbReference type="PROSITE" id="PS50846">
    <property type="entry name" value="HMA_2"/>
    <property type="match status" value="1"/>
</dbReference>